<evidence type="ECO:0000259" key="2">
    <source>
        <dbReference type="SMART" id="SM00646"/>
    </source>
</evidence>
<dbReference type="InterPro" id="IPR014234">
    <property type="entry name" value="Spore_CwlD"/>
</dbReference>
<organism evidence="3 5">
    <name type="scientific">Terribacillus saccharophilus</name>
    <dbReference type="NCBI Taxonomy" id="361277"/>
    <lineage>
        <taxon>Bacteria</taxon>
        <taxon>Bacillati</taxon>
        <taxon>Bacillota</taxon>
        <taxon>Bacilli</taxon>
        <taxon>Bacillales</taxon>
        <taxon>Bacillaceae</taxon>
        <taxon>Terribacillus</taxon>
    </lineage>
</organism>
<dbReference type="SUPFAM" id="SSF53187">
    <property type="entry name" value="Zn-dependent exopeptidases"/>
    <property type="match status" value="1"/>
</dbReference>
<dbReference type="InterPro" id="IPR050695">
    <property type="entry name" value="N-acetylmuramoyl_amidase_3"/>
</dbReference>
<accession>A0AAX2EKG9</accession>
<dbReference type="Pfam" id="PF01520">
    <property type="entry name" value="Amidase_3"/>
    <property type="match status" value="1"/>
</dbReference>
<dbReference type="Gene3D" id="3.40.630.40">
    <property type="entry name" value="Zn-dependent exopeptidases"/>
    <property type="match status" value="1"/>
</dbReference>
<evidence type="ECO:0000313" key="3">
    <source>
        <dbReference type="EMBL" id="AIF68352.1"/>
    </source>
</evidence>
<dbReference type="GO" id="GO:0030288">
    <property type="term" value="C:outer membrane-bounded periplasmic space"/>
    <property type="evidence" value="ECO:0007669"/>
    <property type="project" value="TreeGrafter"/>
</dbReference>
<dbReference type="NCBIfam" id="TIGR02883">
    <property type="entry name" value="spore_cwlD"/>
    <property type="match status" value="1"/>
</dbReference>
<dbReference type="InterPro" id="IPR002508">
    <property type="entry name" value="MurNAc-LAA_cat"/>
</dbReference>
<dbReference type="HOGENOM" id="CLU_014322_7_0_9"/>
<dbReference type="EMBL" id="CP008876">
    <property type="protein sequence ID" value="AIF68352.1"/>
    <property type="molecule type" value="Genomic_DNA"/>
</dbReference>
<dbReference type="RefSeq" id="WP_038565310.1">
    <property type="nucleotide sequence ID" value="NZ_CP008876.1"/>
</dbReference>
<evidence type="ECO:0000313" key="6">
    <source>
        <dbReference type="Proteomes" id="UP000199735"/>
    </source>
</evidence>
<dbReference type="Proteomes" id="UP000027980">
    <property type="component" value="Chromosome"/>
</dbReference>
<dbReference type="GO" id="GO:0009253">
    <property type="term" value="P:peptidoglycan catabolic process"/>
    <property type="evidence" value="ECO:0007669"/>
    <property type="project" value="InterPro"/>
</dbReference>
<dbReference type="KEGG" id="tap:GZ22_18055"/>
<sequence length="240" mass="26740">MTRRWIAGAIAAALFIMLLAYYVPKIVTTQESSHSWSLPLAGKTIVIDPGHGGVDGGAEGSDGTQEAGITLAVSKMLRDYLQQAGALVYLTREEDVDLADEETKGLSRRKSEDIRNRVAFIEEKEADFYISIHTNALLSSRWSGAQTFFNEDNAGSKALATFIQDEIKRNLENTTRVPLALNTMYLLKHTKPTGALVEIGFMSNPRELELLKDTPYQDQMAFSIYEGILRYTTEKIPEDE</sequence>
<dbReference type="Proteomes" id="UP000199735">
    <property type="component" value="Unassembled WGS sequence"/>
</dbReference>
<keyword evidence="1" id="KW-0378">Hydrolase</keyword>
<dbReference type="GO" id="GO:0008745">
    <property type="term" value="F:N-acetylmuramoyl-L-alanine amidase activity"/>
    <property type="evidence" value="ECO:0007669"/>
    <property type="project" value="InterPro"/>
</dbReference>
<evidence type="ECO:0000313" key="4">
    <source>
        <dbReference type="EMBL" id="SEO17577.1"/>
    </source>
</evidence>
<reference evidence="3 5" key="1">
    <citation type="submission" date="2014-07" db="EMBL/GenBank/DDBJ databases">
        <title>Complete genome sequence of a moderately halophilic bacterium Terribacillus aidingensis MP602, isolated from Cryptomeria fortunei in Tianmu mountain in China.</title>
        <authorList>
            <person name="Wang Y."/>
            <person name="Lu P."/>
            <person name="Zhang L."/>
        </authorList>
    </citation>
    <scope>NUCLEOTIDE SEQUENCE [LARGE SCALE GENOMIC DNA]</scope>
    <source>
        <strain evidence="3 5">MP602</strain>
    </source>
</reference>
<dbReference type="AlphaFoldDB" id="A0A075LQS6"/>
<evidence type="ECO:0000256" key="1">
    <source>
        <dbReference type="ARBA" id="ARBA00022801"/>
    </source>
</evidence>
<gene>
    <name evidence="3" type="ORF">GZ22_18055</name>
    <name evidence="4" type="ORF">SAMN04489762_3649</name>
</gene>
<dbReference type="GeneID" id="34223358"/>
<protein>
    <submittedName>
        <fullName evidence="3">N-acetylmuramoyl-L-alanine amidase</fullName>
    </submittedName>
</protein>
<dbReference type="EMBL" id="FOCD01000008">
    <property type="protein sequence ID" value="SEO17577.1"/>
    <property type="molecule type" value="Genomic_DNA"/>
</dbReference>
<reference evidence="4 6" key="2">
    <citation type="submission" date="2016-10" db="EMBL/GenBank/DDBJ databases">
        <authorList>
            <person name="Varghese N."/>
            <person name="Submissions S."/>
        </authorList>
    </citation>
    <scope>NUCLEOTIDE SEQUENCE [LARGE SCALE GENOMIC DNA]</scope>
    <source>
        <strain evidence="4 6">DSM 21619</strain>
    </source>
</reference>
<dbReference type="OrthoDB" id="9806267at2"/>
<feature type="domain" description="MurNAc-LAA" evidence="2">
    <location>
        <begin position="118"/>
        <end position="229"/>
    </location>
</feature>
<accession>A0A075LQS6</accession>
<evidence type="ECO:0000313" key="5">
    <source>
        <dbReference type="Proteomes" id="UP000027980"/>
    </source>
</evidence>
<name>A0A075LQS6_9BACI</name>
<dbReference type="CDD" id="cd02696">
    <property type="entry name" value="MurNAc-LAA"/>
    <property type="match status" value="1"/>
</dbReference>
<dbReference type="PANTHER" id="PTHR30404">
    <property type="entry name" value="N-ACETYLMURAMOYL-L-ALANINE AMIDASE"/>
    <property type="match status" value="1"/>
</dbReference>
<dbReference type="PANTHER" id="PTHR30404:SF0">
    <property type="entry name" value="N-ACETYLMURAMOYL-L-ALANINE AMIDASE AMIC"/>
    <property type="match status" value="1"/>
</dbReference>
<proteinExistence type="predicted"/>
<dbReference type="SMART" id="SM00646">
    <property type="entry name" value="Ami_3"/>
    <property type="match status" value="1"/>
</dbReference>